<dbReference type="OrthoDB" id="4742101at2759"/>
<evidence type="ECO:0000313" key="2">
    <source>
        <dbReference type="EMBL" id="KIJ25305.1"/>
    </source>
</evidence>
<gene>
    <name evidence="2" type="ORF">M422DRAFT_273723</name>
</gene>
<name>A0A0C9UJ69_SPHS4</name>
<dbReference type="HOGENOM" id="CLU_622829_0_0_1"/>
<feature type="compositionally biased region" description="Polar residues" evidence="1">
    <location>
        <begin position="90"/>
        <end position="99"/>
    </location>
</feature>
<feature type="compositionally biased region" description="Acidic residues" evidence="1">
    <location>
        <begin position="108"/>
        <end position="123"/>
    </location>
</feature>
<organism evidence="2 3">
    <name type="scientific">Sphaerobolus stellatus (strain SS14)</name>
    <dbReference type="NCBI Taxonomy" id="990650"/>
    <lineage>
        <taxon>Eukaryota</taxon>
        <taxon>Fungi</taxon>
        <taxon>Dikarya</taxon>
        <taxon>Basidiomycota</taxon>
        <taxon>Agaricomycotina</taxon>
        <taxon>Agaricomycetes</taxon>
        <taxon>Phallomycetidae</taxon>
        <taxon>Geastrales</taxon>
        <taxon>Sphaerobolaceae</taxon>
        <taxon>Sphaerobolus</taxon>
    </lineage>
</organism>
<dbReference type="Proteomes" id="UP000054279">
    <property type="component" value="Unassembled WGS sequence"/>
</dbReference>
<dbReference type="EMBL" id="KN837421">
    <property type="protein sequence ID" value="KIJ25305.1"/>
    <property type="molecule type" value="Genomic_DNA"/>
</dbReference>
<feature type="region of interest" description="Disordered" evidence="1">
    <location>
        <begin position="301"/>
        <end position="347"/>
    </location>
</feature>
<keyword evidence="3" id="KW-1185">Reference proteome</keyword>
<evidence type="ECO:0000313" key="3">
    <source>
        <dbReference type="Proteomes" id="UP000054279"/>
    </source>
</evidence>
<accession>A0A0C9UJ69</accession>
<evidence type="ECO:0000256" key="1">
    <source>
        <dbReference type="SAM" id="MobiDB-lite"/>
    </source>
</evidence>
<reference evidence="2 3" key="1">
    <citation type="submission" date="2014-06" db="EMBL/GenBank/DDBJ databases">
        <title>Evolutionary Origins and Diversification of the Mycorrhizal Mutualists.</title>
        <authorList>
            <consortium name="DOE Joint Genome Institute"/>
            <consortium name="Mycorrhizal Genomics Consortium"/>
            <person name="Kohler A."/>
            <person name="Kuo A."/>
            <person name="Nagy L.G."/>
            <person name="Floudas D."/>
            <person name="Copeland A."/>
            <person name="Barry K.W."/>
            <person name="Cichocki N."/>
            <person name="Veneault-Fourrey C."/>
            <person name="LaButti K."/>
            <person name="Lindquist E.A."/>
            <person name="Lipzen A."/>
            <person name="Lundell T."/>
            <person name="Morin E."/>
            <person name="Murat C."/>
            <person name="Riley R."/>
            <person name="Ohm R."/>
            <person name="Sun H."/>
            <person name="Tunlid A."/>
            <person name="Henrissat B."/>
            <person name="Grigoriev I.V."/>
            <person name="Hibbett D.S."/>
            <person name="Martin F."/>
        </authorList>
    </citation>
    <scope>NUCLEOTIDE SEQUENCE [LARGE SCALE GENOMIC DNA]</scope>
    <source>
        <strain evidence="2 3">SS14</strain>
    </source>
</reference>
<sequence>MLEDFMRVQSISISEAPQANSLTLTSVDSDAPLNPAQDKIEDVQILSKVSEVDIAAATAPITTQPVSVFEAESQENKNYKVPEDVDSTIPVHNQAQNSDVGGGLGLDHDEDYEGMNDGDEDSDASTHSSIRDIPPPIEQRSTDNNPTASTQVSHSLRLPDCLLSHQEPAEALFGVALIQVCKKFMNVVLDTAKCWRNVMIRPPCSVPKIIIDTLVQLSGASHLQAFIFPEPWNACEERQAAIHSLRTHWNGFRLRFVKSLSYWRHRKNCITQSERLCIQWTAVLSFPDKSDINRDIDNVGRSSTSAAHYEPPILGPYTEPTRRRRPLLSTTDSESDTSDLEPFLSIGLPNPRPRNITRLPRTVTLPSPSLPYSPVAPPLIMSNKIVSPFPGPLTANGLKRWLGACEDGFENYEDTHEKKLTPKTRIRLTGAALIEPQMAE</sequence>
<protein>
    <submittedName>
        <fullName evidence="2">Uncharacterized protein</fullName>
    </submittedName>
</protein>
<feature type="compositionally biased region" description="Polar residues" evidence="1">
    <location>
        <begin position="142"/>
        <end position="151"/>
    </location>
</feature>
<dbReference type="AlphaFoldDB" id="A0A0C9UJ69"/>
<feature type="region of interest" description="Disordered" evidence="1">
    <location>
        <begin position="80"/>
        <end position="151"/>
    </location>
</feature>
<proteinExistence type="predicted"/>